<dbReference type="SMART" id="SM00028">
    <property type="entry name" value="TPR"/>
    <property type="match status" value="8"/>
</dbReference>
<evidence type="ECO:0000256" key="1">
    <source>
        <dbReference type="ARBA" id="ARBA00022737"/>
    </source>
</evidence>
<reference evidence="3" key="1">
    <citation type="submission" date="2018-06" db="EMBL/GenBank/DDBJ databases">
        <authorList>
            <person name="Zhirakovskaya E."/>
        </authorList>
    </citation>
    <scope>NUCLEOTIDE SEQUENCE</scope>
</reference>
<dbReference type="PROSITE" id="PS50005">
    <property type="entry name" value="TPR"/>
    <property type="match status" value="3"/>
</dbReference>
<accession>A0A3B0RH43</accession>
<evidence type="ECO:0000256" key="2">
    <source>
        <dbReference type="ARBA" id="ARBA00022803"/>
    </source>
</evidence>
<keyword evidence="1" id="KW-0677">Repeat</keyword>
<dbReference type="SUPFAM" id="SSF48452">
    <property type="entry name" value="TPR-like"/>
    <property type="match status" value="3"/>
</dbReference>
<dbReference type="PANTHER" id="PTHR45586">
    <property type="entry name" value="TPR REPEAT-CONTAINING PROTEIN PA4667"/>
    <property type="match status" value="1"/>
</dbReference>
<dbReference type="EMBL" id="UOEJ01000018">
    <property type="protein sequence ID" value="VAV91107.1"/>
    <property type="molecule type" value="Genomic_DNA"/>
</dbReference>
<dbReference type="Pfam" id="PF14559">
    <property type="entry name" value="TPR_19"/>
    <property type="match status" value="1"/>
</dbReference>
<name>A0A3B0RH43_9ZZZZ</name>
<feature type="non-terminal residue" evidence="3">
    <location>
        <position position="1"/>
    </location>
</feature>
<evidence type="ECO:0000313" key="3">
    <source>
        <dbReference type="EMBL" id="VAV91107.1"/>
    </source>
</evidence>
<gene>
    <name evidence="3" type="ORF">MNBD_ALPHA01-2393</name>
</gene>
<dbReference type="Gene3D" id="1.25.40.10">
    <property type="entry name" value="Tetratricopeptide repeat domain"/>
    <property type="match status" value="2"/>
</dbReference>
<keyword evidence="2" id="KW-0802">TPR repeat</keyword>
<protein>
    <submittedName>
        <fullName evidence="3">Uncharacterized protein</fullName>
    </submittedName>
</protein>
<organism evidence="3">
    <name type="scientific">hydrothermal vent metagenome</name>
    <dbReference type="NCBI Taxonomy" id="652676"/>
    <lineage>
        <taxon>unclassified sequences</taxon>
        <taxon>metagenomes</taxon>
        <taxon>ecological metagenomes</taxon>
    </lineage>
</organism>
<dbReference type="PANTHER" id="PTHR45586:SF1">
    <property type="entry name" value="LIPOPOLYSACCHARIDE ASSEMBLY PROTEIN B"/>
    <property type="match status" value="1"/>
</dbReference>
<dbReference type="InterPro" id="IPR011990">
    <property type="entry name" value="TPR-like_helical_dom_sf"/>
</dbReference>
<dbReference type="InterPro" id="IPR051012">
    <property type="entry name" value="CellSynth/LPSAsmb/PSIAsmb"/>
</dbReference>
<sequence>AEKLLQDAGQTAEDQTDAELLNLVAIASAKVGKVDVALSAYKQLSEQQPGTTSYQSNMGLIQISQGNYEEGFANLEKSLKDNPDETEAGQNFYVLTTKALQARQYDRAAGYIEQYKKAASDSYKPWVMSAVLQNILKNNDAARQNFDKAMEVAPDVAEVRARYAIFEKFQGNQDKAMDLAGQALKLDPGNIGAGKLVLGEYIRQREFNKVRITIDNAIGSDKITEAGKLIFADYYTMLGRPQDTLNILTTLPDALKATASYRIISGKAYLRNGQAENAVEMLEAFSQDNPNNIQAQKLLLQGYLLTNAQRRYQSTLEKIDRLSPNDYVNQIELAKLYISTRKFDRANKILKAITIESEQQGFEKEIIQASLENNRKNYKGALAILGPLNIKYPANGTVSMLYSRTLANNSQIEEAIKVSNSWAEKHPENNDVKLFLGDLYIRAGDDGNARQHYQTLLSSEKKITPRAEIHANNNLAIIYLKSDQVDMAAKHAQKAFDMAPNNPAVVDTYAQILMKQGQAEKAIAHFNQAMALLPTNDRRNRSLFTFGKAKALIQSDQKAQAQKILERLIKNDPDFPQIEQAKEMLAGL</sequence>
<dbReference type="InterPro" id="IPR019734">
    <property type="entry name" value="TPR_rpt"/>
</dbReference>
<dbReference type="AlphaFoldDB" id="A0A3B0RH43"/>
<dbReference type="Pfam" id="PF04733">
    <property type="entry name" value="Coatomer_E"/>
    <property type="match status" value="1"/>
</dbReference>
<proteinExistence type="predicted"/>
<dbReference type="Pfam" id="PF13181">
    <property type="entry name" value="TPR_8"/>
    <property type="match status" value="1"/>
</dbReference>